<dbReference type="EMBL" id="JACHIW010000001">
    <property type="protein sequence ID" value="MBB5157078.1"/>
    <property type="molecule type" value="Genomic_DNA"/>
</dbReference>
<organism evidence="1 2">
    <name type="scientific">Saccharopolyspora phatthalungensis</name>
    <dbReference type="NCBI Taxonomy" id="664693"/>
    <lineage>
        <taxon>Bacteria</taxon>
        <taxon>Bacillati</taxon>
        <taxon>Actinomycetota</taxon>
        <taxon>Actinomycetes</taxon>
        <taxon>Pseudonocardiales</taxon>
        <taxon>Pseudonocardiaceae</taxon>
        <taxon>Saccharopolyspora</taxon>
    </lineage>
</organism>
<sequence>MSEAAQTASAPGPVLFVRYAFPPNQRGSCGPPDSGQFFEYGVTCTVDPGLVELARQFTGAWPYLELIADATGTPDPLDRRVVEAYWIGNDLLDRVGARAMGDSVEERFRRRTGRFGPLADSVLAGGMPHHSYHVFCVYPWLGLLGGGGTAAEHALTVLDRCRIRWGRVRAVEGDQVVVDTRALTWDGRCLGLGPAETEIATAAVDGVGFVSDLRPGDQVALHWDWVCDRLTPQQLAALHRYTRHHLDIANHRLEKPGLAKHLG</sequence>
<dbReference type="Proteomes" id="UP000584374">
    <property type="component" value="Unassembled WGS sequence"/>
</dbReference>
<reference evidence="1 2" key="1">
    <citation type="submission" date="2020-08" db="EMBL/GenBank/DDBJ databases">
        <title>Sequencing the genomes of 1000 actinobacteria strains.</title>
        <authorList>
            <person name="Klenk H.-P."/>
        </authorList>
    </citation>
    <scope>NUCLEOTIDE SEQUENCE [LARGE SCALE GENOMIC DNA]</scope>
    <source>
        <strain evidence="1 2">DSM 45584</strain>
    </source>
</reference>
<evidence type="ECO:0000313" key="1">
    <source>
        <dbReference type="EMBL" id="MBB5157078.1"/>
    </source>
</evidence>
<protein>
    <submittedName>
        <fullName evidence="1">Uncharacterized protein</fullName>
    </submittedName>
</protein>
<dbReference type="Pfam" id="PF19927">
    <property type="entry name" value="DUF6390"/>
    <property type="match status" value="1"/>
</dbReference>
<dbReference type="InterPro" id="IPR045660">
    <property type="entry name" value="DUF6390"/>
</dbReference>
<name>A0A840QEH2_9PSEU</name>
<dbReference type="RefSeq" id="WP_184728105.1">
    <property type="nucleotide sequence ID" value="NZ_JACHIW010000001.1"/>
</dbReference>
<evidence type="ECO:0000313" key="2">
    <source>
        <dbReference type="Proteomes" id="UP000584374"/>
    </source>
</evidence>
<comment type="caution">
    <text evidence="1">The sequence shown here is derived from an EMBL/GenBank/DDBJ whole genome shotgun (WGS) entry which is preliminary data.</text>
</comment>
<accession>A0A840QEH2</accession>
<dbReference type="AlphaFoldDB" id="A0A840QEH2"/>
<keyword evidence="2" id="KW-1185">Reference proteome</keyword>
<proteinExistence type="predicted"/>
<gene>
    <name evidence="1" type="ORF">BJ970_004612</name>
</gene>